<feature type="domain" description="Cadherin" evidence="21">
    <location>
        <begin position="30"/>
        <end position="131"/>
    </location>
</feature>
<dbReference type="InterPro" id="IPR001881">
    <property type="entry name" value="EGF-like_Ca-bd_dom"/>
</dbReference>
<evidence type="ECO:0000256" key="3">
    <source>
        <dbReference type="ARBA" id="ARBA00022536"/>
    </source>
</evidence>
<sequence length="1379" mass="155189">MSFSSLCWRNVIFGLVVTFIISCRGDIRFRAQHHNARVYEKAPVGTYVTTVHTYDALEGALQDVRYNLLPVKDSAYFLLESTSGNISTKKAIDRKANESYQIIVAALHQGDSKLQPIKVDVTVYNTFTPKFDQASYRAEIHANVTIGTSVLRVEAHDSDPLDYNAEIYYSMERTEDSSYFILNEQTGNIFVRKKFKDKHGKLVFRVFAEDGGSPKRASDAQVEVTVKTISEPLMVQVNHTTETSVEICWRRPHYGHVTGYLIKYRESDQLDRIPSLVNLTTNASTKCTILENVSPWTDYQFRLYAWNTNETGLGSDIVHFGTRPNYCLGNICKSGDCETTKQHPGYICHCHQGYYGSTCENFDPCFSKPCENYGVCRNISRNMYECSCLNGFSGLTCNIFNPCAIRPSPCMNGGRCESRTSHTYHCICPLGYYGKMCQYFNPCFSSPCLNGVCHNISEVIFKCRCNPGYSGDLCETDVDECSAYPCQNGGTCKDGINSFRCFCKPGYRGKKCQITVRCRSEETTSDKGSDKGVFRWNETPHGETDYVSCPYGVVTYSPINKATRKCLLLNNGTVAWGETIDFNCREKGYQEAENITGELQLLTEDPNSLNAEKLANATKKIQEIVKYSYKDIAIAQSMFSVISNMLAVNQSVLDAADHDGITTGKLLTVIDDFVSNVELDERNNVSLETENIAVKAIKWKKNTPTRQVTFTPSYQTTIRRKEIRERRAPSGGADDNDSGKAAGSITLPTEAIIAARKQTSGDLRFKFIAYKNDKFFRQRRNCASREHCGQSELLQERYVIQASINNLQLSNLSEPVEYSLPSPSHIPVLCVYWKEEEQEWSTEGLWVNQTDNLTLCFSTHLTAFSILLDPDPEPIAESHQQALSLISYIGSGLSLLGLLLTIITYSLFRCLNRDHSGKILLNLCISMFLMNFAFLSNSIPFFRKELCTGSAILIHYFVLTTLSWMCIEAINIYQLLIHVFASAETRFMLKRFFAAWGIPLIIVGVTAGIDLKYYKNPNEYCMLSPANPYVYYISLLGPSCAILLINCTVFVMVSRVLFTPRMNTKPGIVQKKGTVTTAQIRGAFTVMVLLGITWVFGALAVKQLKLVFQYVFCIANSLQGLLIFIVRCLLFPEARCAWKQLLLTGTLKRHRGVPPGGSWYANSNSSQKQNGSTSTRVHSGNSDNAGTSVFNTNFWNSQKHESRTLPFPSKNSNQQNERKRRSSSNAAGVYGTTTYPRNSRELPPPLNDPTIVYIDEEDHEKTVEASHPSDVYKSLLDRPDYFSQELEKRNTLQRTVTTFLTGREGQRDTPTSSLLAESPHTEQSSMGESPIPPDQIEGRKDKKKKLSFATKEESPIKTNDELKQKVQPRMDSTEDRTEL</sequence>
<dbReference type="Pfam" id="PF22259">
    <property type="entry name" value="GPR128_GAIN_subdomA"/>
    <property type="match status" value="1"/>
</dbReference>
<feature type="region of interest" description="Disordered" evidence="16">
    <location>
        <begin position="1154"/>
        <end position="1184"/>
    </location>
</feature>
<feature type="domain" description="EGF-like" evidence="18">
    <location>
        <begin position="323"/>
        <end position="360"/>
    </location>
</feature>
<keyword evidence="4 17" id="KW-0812">Transmembrane</keyword>
<dbReference type="SMART" id="SM00303">
    <property type="entry name" value="GPS"/>
    <property type="match status" value="1"/>
</dbReference>
<evidence type="ECO:0000259" key="21">
    <source>
        <dbReference type="PROSITE" id="PS50268"/>
    </source>
</evidence>
<feature type="region of interest" description="Disordered" evidence="16">
    <location>
        <begin position="721"/>
        <end position="742"/>
    </location>
</feature>
<dbReference type="SMART" id="SM00181">
    <property type="entry name" value="EGF"/>
    <property type="match status" value="5"/>
</dbReference>
<dbReference type="PROSITE" id="PS50221">
    <property type="entry name" value="GAIN_B"/>
    <property type="match status" value="1"/>
</dbReference>
<feature type="disulfide bond" evidence="15">
    <location>
        <begin position="327"/>
        <end position="337"/>
    </location>
</feature>
<organism evidence="23">
    <name type="scientific">Hadrurus spadix</name>
    <dbReference type="NCBI Taxonomy" id="141984"/>
    <lineage>
        <taxon>Eukaryota</taxon>
        <taxon>Metazoa</taxon>
        <taxon>Ecdysozoa</taxon>
        <taxon>Arthropoda</taxon>
        <taxon>Chelicerata</taxon>
        <taxon>Arachnida</taxon>
        <taxon>Scorpiones</taxon>
        <taxon>Iurida</taxon>
        <taxon>Iuroidea</taxon>
        <taxon>Hadrurus</taxon>
    </lineage>
</organism>
<dbReference type="GO" id="GO:0005509">
    <property type="term" value="F:calcium ion binding"/>
    <property type="evidence" value="ECO:0007669"/>
    <property type="project" value="UniProtKB-UniRule"/>
</dbReference>
<dbReference type="Pfam" id="PF00028">
    <property type="entry name" value="Cadherin"/>
    <property type="match status" value="2"/>
</dbReference>
<feature type="domain" description="EGF-like" evidence="18">
    <location>
        <begin position="477"/>
        <end position="513"/>
    </location>
</feature>
<feature type="disulfide bond" evidence="15">
    <location>
        <begin position="443"/>
        <end position="453"/>
    </location>
</feature>
<dbReference type="GO" id="GO:0007156">
    <property type="term" value="P:homophilic cell adhesion via plasma membrane adhesion molecules"/>
    <property type="evidence" value="ECO:0007669"/>
    <property type="project" value="InterPro"/>
</dbReference>
<dbReference type="Gene3D" id="2.60.220.50">
    <property type="match status" value="1"/>
</dbReference>
<feature type="domain" description="GAIN-B" evidence="19">
    <location>
        <begin position="704"/>
        <end position="874"/>
    </location>
</feature>
<evidence type="ECO:0000256" key="8">
    <source>
        <dbReference type="ARBA" id="ARBA00022889"/>
    </source>
</evidence>
<dbReference type="Pfam" id="PF00002">
    <property type="entry name" value="7tm_2"/>
    <property type="match status" value="1"/>
</dbReference>
<dbReference type="PROSITE" id="PS50853">
    <property type="entry name" value="FN3"/>
    <property type="match status" value="1"/>
</dbReference>
<evidence type="ECO:0000256" key="9">
    <source>
        <dbReference type="ARBA" id="ARBA00022989"/>
    </source>
</evidence>
<dbReference type="InterPro" id="IPR017981">
    <property type="entry name" value="GPCR_2-like_7TM"/>
</dbReference>
<keyword evidence="10 17" id="KW-0472">Membrane</keyword>
<dbReference type="SMART" id="SM00179">
    <property type="entry name" value="EGF_CA"/>
    <property type="match status" value="4"/>
</dbReference>
<dbReference type="PROSITE" id="PS01187">
    <property type="entry name" value="EGF_CA"/>
    <property type="match status" value="1"/>
</dbReference>
<keyword evidence="23" id="KW-0675">Receptor</keyword>
<dbReference type="FunFam" id="2.10.25.10:FF:000118">
    <property type="entry name" value="protein delta homolog 2"/>
    <property type="match status" value="1"/>
</dbReference>
<feature type="domain" description="EGF-like" evidence="18">
    <location>
        <begin position="361"/>
        <end position="398"/>
    </location>
</feature>
<dbReference type="PRINTS" id="PR00205">
    <property type="entry name" value="CADHERIN"/>
</dbReference>
<dbReference type="SMART" id="SM00112">
    <property type="entry name" value="CA"/>
    <property type="match status" value="2"/>
</dbReference>
<dbReference type="PANTHER" id="PTHR47767:SF1">
    <property type="entry name" value="ADHESION G PROTEIN-COUPLED RECEPTOR G7"/>
    <property type="match status" value="1"/>
</dbReference>
<dbReference type="PROSITE" id="PS50261">
    <property type="entry name" value="G_PROTEIN_RECEP_F2_4"/>
    <property type="match status" value="1"/>
</dbReference>
<dbReference type="InterPro" id="IPR018097">
    <property type="entry name" value="EGF_Ca-bd_CS"/>
</dbReference>
<evidence type="ECO:0000256" key="4">
    <source>
        <dbReference type="ARBA" id="ARBA00022692"/>
    </source>
</evidence>
<evidence type="ECO:0000256" key="13">
    <source>
        <dbReference type="ARBA" id="ARBA00023292"/>
    </source>
</evidence>
<dbReference type="InterPro" id="IPR000152">
    <property type="entry name" value="EGF-type_Asp/Asn_hydroxyl_site"/>
</dbReference>
<dbReference type="Gene3D" id="2.10.25.10">
    <property type="entry name" value="Laminin"/>
    <property type="match status" value="4"/>
</dbReference>
<dbReference type="Pfam" id="PF00008">
    <property type="entry name" value="EGF"/>
    <property type="match status" value="3"/>
</dbReference>
<dbReference type="Pfam" id="PF12661">
    <property type="entry name" value="hEGF"/>
    <property type="match status" value="1"/>
</dbReference>
<dbReference type="FunFam" id="2.60.40.60:FF:000116">
    <property type="entry name" value="Dachsous cadherin-related 2"/>
    <property type="match status" value="1"/>
</dbReference>
<feature type="domain" description="Cadherin" evidence="21">
    <location>
        <begin position="132"/>
        <end position="234"/>
    </location>
</feature>
<dbReference type="PROSITE" id="PS50026">
    <property type="entry name" value="EGF_3"/>
    <property type="match status" value="5"/>
</dbReference>
<name>A0A1W7RAV2_9SCOR</name>
<feature type="transmembrane region" description="Helical" evidence="17">
    <location>
        <begin position="992"/>
        <end position="1009"/>
    </location>
</feature>
<evidence type="ECO:0000256" key="15">
    <source>
        <dbReference type="PROSITE-ProRule" id="PRU00076"/>
    </source>
</evidence>
<dbReference type="InterPro" id="IPR046338">
    <property type="entry name" value="GAIN_dom_sf"/>
</dbReference>
<feature type="compositionally biased region" description="Basic and acidic residues" evidence="16">
    <location>
        <begin position="1350"/>
        <end position="1364"/>
    </location>
</feature>
<feature type="transmembrane region" description="Helical" evidence="17">
    <location>
        <begin position="1079"/>
        <end position="1101"/>
    </location>
</feature>
<evidence type="ECO:0000259" key="19">
    <source>
        <dbReference type="PROSITE" id="PS50221"/>
    </source>
</evidence>
<feature type="compositionally biased region" description="Polar residues" evidence="16">
    <location>
        <begin position="1308"/>
        <end position="1327"/>
    </location>
</feature>
<dbReference type="CDD" id="cd00054">
    <property type="entry name" value="EGF_CA"/>
    <property type="match status" value="4"/>
</dbReference>
<feature type="domain" description="G-protein coupled receptors family 2 profile 2" evidence="20">
    <location>
        <begin position="883"/>
        <end position="1131"/>
    </location>
</feature>
<keyword evidence="3 15" id="KW-0245">EGF-like domain</keyword>
<feature type="domain" description="Fibronectin type-III" evidence="22">
    <location>
        <begin position="231"/>
        <end position="325"/>
    </location>
</feature>
<evidence type="ECO:0000259" key="20">
    <source>
        <dbReference type="PROSITE" id="PS50261"/>
    </source>
</evidence>
<evidence type="ECO:0000256" key="12">
    <source>
        <dbReference type="ARBA" id="ARBA00023180"/>
    </source>
</evidence>
<dbReference type="InterPro" id="IPR015919">
    <property type="entry name" value="Cadherin-like_sf"/>
</dbReference>
<feature type="disulfide bond" evidence="15">
    <location>
        <begin position="503"/>
        <end position="512"/>
    </location>
</feature>
<evidence type="ECO:0000259" key="22">
    <source>
        <dbReference type="PROSITE" id="PS50853"/>
    </source>
</evidence>
<dbReference type="InterPro" id="IPR013032">
    <property type="entry name" value="EGF-like_CS"/>
</dbReference>
<feature type="disulfide bond" evidence="15">
    <location>
        <begin position="428"/>
        <end position="437"/>
    </location>
</feature>
<feature type="region of interest" description="Disordered" evidence="16">
    <location>
        <begin position="1299"/>
        <end position="1379"/>
    </location>
</feature>
<keyword evidence="13" id="KW-0424">Laminin EGF-like domain</keyword>
<dbReference type="PROSITE" id="PS00010">
    <property type="entry name" value="ASX_HYDROXYL"/>
    <property type="match status" value="1"/>
</dbReference>
<feature type="disulfide bond" evidence="15">
    <location>
        <begin position="465"/>
        <end position="474"/>
    </location>
</feature>
<dbReference type="PANTHER" id="PTHR47767">
    <property type="entry name" value="ADHESION G PROTEIN-COUPLED RECEPTOR G7"/>
    <property type="match status" value="1"/>
</dbReference>
<evidence type="ECO:0000256" key="11">
    <source>
        <dbReference type="ARBA" id="ARBA00023157"/>
    </source>
</evidence>
<evidence type="ECO:0000256" key="16">
    <source>
        <dbReference type="SAM" id="MobiDB-lite"/>
    </source>
</evidence>
<dbReference type="CDD" id="cd00063">
    <property type="entry name" value="FN3"/>
    <property type="match status" value="1"/>
</dbReference>
<dbReference type="GO" id="GO:0005886">
    <property type="term" value="C:plasma membrane"/>
    <property type="evidence" value="ECO:0007669"/>
    <property type="project" value="UniProtKB-SubCell"/>
</dbReference>
<keyword evidence="9 17" id="KW-1133">Transmembrane helix</keyword>
<evidence type="ECO:0000256" key="1">
    <source>
        <dbReference type="ARBA" id="ARBA00004651"/>
    </source>
</evidence>
<dbReference type="SMART" id="SM00060">
    <property type="entry name" value="FN3"/>
    <property type="match status" value="1"/>
</dbReference>
<dbReference type="GO" id="GO:0007166">
    <property type="term" value="P:cell surface receptor signaling pathway"/>
    <property type="evidence" value="ECO:0007669"/>
    <property type="project" value="InterPro"/>
</dbReference>
<feature type="compositionally biased region" description="Polar residues" evidence="16">
    <location>
        <begin position="1223"/>
        <end position="1237"/>
    </location>
</feature>
<dbReference type="EMBL" id="GFAH01000110">
    <property type="protein sequence ID" value="JAV48279.1"/>
    <property type="molecule type" value="Transcribed_RNA"/>
</dbReference>
<feature type="transmembrane region" description="Helical" evidence="17">
    <location>
        <begin position="1029"/>
        <end position="1058"/>
    </location>
</feature>
<feature type="transmembrane region" description="Helical" evidence="17">
    <location>
        <begin position="1107"/>
        <end position="1130"/>
    </location>
</feature>
<dbReference type="InterPro" id="IPR000742">
    <property type="entry name" value="EGF"/>
</dbReference>
<evidence type="ECO:0000256" key="6">
    <source>
        <dbReference type="ARBA" id="ARBA00022737"/>
    </source>
</evidence>
<feature type="transmembrane region" description="Helical" evidence="17">
    <location>
        <begin position="954"/>
        <end position="980"/>
    </location>
</feature>
<keyword evidence="6" id="KW-0677">Repeat</keyword>
<dbReference type="FunFam" id="2.10.25.10:FF:000472">
    <property type="entry name" value="Uncharacterized protein, isoform A"/>
    <property type="match status" value="1"/>
</dbReference>
<dbReference type="GO" id="GO:0007163">
    <property type="term" value="P:establishment or maintenance of cell polarity"/>
    <property type="evidence" value="ECO:0007669"/>
    <property type="project" value="UniProtKB-ARBA"/>
</dbReference>
<evidence type="ECO:0000259" key="18">
    <source>
        <dbReference type="PROSITE" id="PS50026"/>
    </source>
</evidence>
<evidence type="ECO:0000256" key="7">
    <source>
        <dbReference type="ARBA" id="ARBA00022837"/>
    </source>
</evidence>
<dbReference type="InterPro" id="IPR053985">
    <property type="entry name" value="GPR128_GAIN_subdom_A"/>
</dbReference>
<feature type="domain" description="EGF-like" evidence="18">
    <location>
        <begin position="439"/>
        <end position="475"/>
    </location>
</feature>
<dbReference type="InterPro" id="IPR000832">
    <property type="entry name" value="GPCR_2_secretin-like"/>
</dbReference>
<dbReference type="Pfam" id="PF00041">
    <property type="entry name" value="fn3"/>
    <property type="match status" value="1"/>
</dbReference>
<dbReference type="PROSITE" id="PS00022">
    <property type="entry name" value="EGF_1"/>
    <property type="match status" value="5"/>
</dbReference>
<feature type="compositionally biased region" description="Polar residues" evidence="16">
    <location>
        <begin position="1160"/>
        <end position="1184"/>
    </location>
</feature>
<dbReference type="InterPro" id="IPR036116">
    <property type="entry name" value="FN3_sf"/>
</dbReference>
<feature type="region of interest" description="Disordered" evidence="16">
    <location>
        <begin position="1200"/>
        <end position="1247"/>
    </location>
</feature>
<evidence type="ECO:0000313" key="23">
    <source>
        <dbReference type="EMBL" id="JAV48279.1"/>
    </source>
</evidence>
<dbReference type="Pfam" id="PF01825">
    <property type="entry name" value="GPS"/>
    <property type="match status" value="1"/>
</dbReference>
<dbReference type="SUPFAM" id="SSF49313">
    <property type="entry name" value="Cadherin-like"/>
    <property type="match status" value="2"/>
</dbReference>
<keyword evidence="7 14" id="KW-0106">Calcium</keyword>
<dbReference type="InterPro" id="IPR053066">
    <property type="entry name" value="ADGR_G7"/>
</dbReference>
<dbReference type="SUPFAM" id="SSF49265">
    <property type="entry name" value="Fibronectin type III"/>
    <property type="match status" value="1"/>
</dbReference>
<dbReference type="PROSITE" id="PS50268">
    <property type="entry name" value="CADHERIN_2"/>
    <property type="match status" value="2"/>
</dbReference>
<dbReference type="Gene3D" id="1.20.1070.10">
    <property type="entry name" value="Rhodopsin 7-helix transmembrane proteins"/>
    <property type="match status" value="1"/>
</dbReference>
<dbReference type="InterPro" id="IPR057244">
    <property type="entry name" value="GAIN_B"/>
</dbReference>
<keyword evidence="2" id="KW-1003">Cell membrane</keyword>
<feature type="disulfide bond" evidence="15">
    <location>
        <begin position="388"/>
        <end position="397"/>
    </location>
</feature>
<protein>
    <submittedName>
        <fullName evidence="23">Cadherin EGF LAG seven-pass G-type receptor 2</fullName>
    </submittedName>
</protein>
<keyword evidence="5" id="KW-0732">Signal</keyword>
<feature type="transmembrane region" description="Helical" evidence="17">
    <location>
        <begin position="920"/>
        <end position="942"/>
    </location>
</feature>
<dbReference type="PROSITE" id="PS01186">
    <property type="entry name" value="EGF_2"/>
    <property type="match status" value="5"/>
</dbReference>
<accession>A0A1W7RAV2</accession>
<dbReference type="InterPro" id="IPR000203">
    <property type="entry name" value="GPS"/>
</dbReference>
<dbReference type="InterPro" id="IPR013783">
    <property type="entry name" value="Ig-like_fold"/>
</dbReference>
<feature type="domain" description="EGF-like" evidence="18">
    <location>
        <begin position="399"/>
        <end position="438"/>
    </location>
</feature>
<dbReference type="InterPro" id="IPR002126">
    <property type="entry name" value="Cadherin-like_dom"/>
</dbReference>
<evidence type="ECO:0000256" key="14">
    <source>
        <dbReference type="PROSITE-ProRule" id="PRU00043"/>
    </source>
</evidence>
<dbReference type="GO" id="GO:0001736">
    <property type="term" value="P:establishment of planar polarity"/>
    <property type="evidence" value="ECO:0007669"/>
    <property type="project" value="UniProtKB-ARBA"/>
</dbReference>
<comment type="caution">
    <text evidence="15">Lacks conserved residue(s) required for the propagation of feature annotation.</text>
</comment>
<dbReference type="SUPFAM" id="SSF57196">
    <property type="entry name" value="EGF/Laminin"/>
    <property type="match status" value="5"/>
</dbReference>
<keyword evidence="12" id="KW-0325">Glycoprotein</keyword>
<dbReference type="Gene3D" id="2.60.40.10">
    <property type="entry name" value="Immunoglobulins"/>
    <property type="match status" value="1"/>
</dbReference>
<keyword evidence="8" id="KW-0130">Cell adhesion</keyword>
<comment type="subcellular location">
    <subcellularLocation>
        <location evidence="1">Cell membrane</location>
        <topology evidence="1">Multi-pass membrane protein</topology>
    </subcellularLocation>
</comment>
<dbReference type="PRINTS" id="PR00249">
    <property type="entry name" value="GPCRSECRETIN"/>
</dbReference>
<dbReference type="GO" id="GO:0004930">
    <property type="term" value="F:G protein-coupled receptor activity"/>
    <property type="evidence" value="ECO:0007669"/>
    <property type="project" value="InterPro"/>
</dbReference>
<keyword evidence="11 15" id="KW-1015">Disulfide bond</keyword>
<evidence type="ECO:0000256" key="2">
    <source>
        <dbReference type="ARBA" id="ARBA00022475"/>
    </source>
</evidence>
<dbReference type="InterPro" id="IPR003961">
    <property type="entry name" value="FN3_dom"/>
</dbReference>
<dbReference type="Gene3D" id="2.60.40.60">
    <property type="entry name" value="Cadherins"/>
    <property type="match status" value="2"/>
</dbReference>
<proteinExistence type="predicted"/>
<evidence type="ECO:0000256" key="17">
    <source>
        <dbReference type="SAM" id="Phobius"/>
    </source>
</evidence>
<reference evidence="23" key="1">
    <citation type="submission" date="2016-11" db="EMBL/GenBank/DDBJ databases">
        <title>Venom-gland transcriptomics and venom proteomics of the black-back scorpion (Hadrurus spadix) reveal detectability challenges and an unexplored realm of animal toxin diversity.</title>
        <authorList>
            <person name="Rokyta D.R."/>
            <person name="Ward M.J."/>
        </authorList>
    </citation>
    <scope>NUCLEOTIDE SEQUENCE</scope>
    <source>
        <tissue evidence="23">Venom gland</tissue>
    </source>
</reference>
<feature type="disulfide bond" evidence="15">
    <location>
        <begin position="350"/>
        <end position="359"/>
    </location>
</feature>
<dbReference type="CDD" id="cd15040">
    <property type="entry name" value="7tmB2_Adhesion"/>
    <property type="match status" value="1"/>
</dbReference>
<dbReference type="CDD" id="cd11304">
    <property type="entry name" value="Cadherin_repeat"/>
    <property type="match status" value="2"/>
</dbReference>
<evidence type="ECO:0000256" key="5">
    <source>
        <dbReference type="ARBA" id="ARBA00022729"/>
    </source>
</evidence>
<dbReference type="SUPFAM" id="SSF81321">
    <property type="entry name" value="Family A G protein-coupled receptor-like"/>
    <property type="match status" value="1"/>
</dbReference>
<evidence type="ECO:0000256" key="10">
    <source>
        <dbReference type="ARBA" id="ARBA00023136"/>
    </source>
</evidence>
<feature type="transmembrane region" description="Helical" evidence="17">
    <location>
        <begin position="885"/>
        <end position="908"/>
    </location>
</feature>